<keyword evidence="6 14" id="KW-0812">Transmembrane</keyword>
<evidence type="ECO:0000256" key="5">
    <source>
        <dbReference type="ARBA" id="ARBA00022516"/>
    </source>
</evidence>
<evidence type="ECO:0000256" key="1">
    <source>
        <dbReference type="ARBA" id="ARBA00004141"/>
    </source>
</evidence>
<dbReference type="GO" id="GO:0042761">
    <property type="term" value="P:very long-chain fatty acid biosynthetic process"/>
    <property type="evidence" value="ECO:0007669"/>
    <property type="project" value="TreeGrafter"/>
</dbReference>
<evidence type="ECO:0000256" key="14">
    <source>
        <dbReference type="RuleBase" id="RU363109"/>
    </source>
</evidence>
<proteinExistence type="inferred from homology"/>
<evidence type="ECO:0000256" key="4">
    <source>
        <dbReference type="ARBA" id="ARBA00013122"/>
    </source>
</evidence>
<gene>
    <name evidence="16" type="ORF">B0T24DRAFT_166399</name>
</gene>
<dbReference type="GO" id="GO:0030497">
    <property type="term" value="P:fatty acid elongation"/>
    <property type="evidence" value="ECO:0007669"/>
    <property type="project" value="TreeGrafter"/>
</dbReference>
<evidence type="ECO:0000256" key="3">
    <source>
        <dbReference type="ARBA" id="ARBA00007811"/>
    </source>
</evidence>
<comment type="similarity">
    <text evidence="3 14">Belongs to the very long-chain fatty acids dehydratase HACD family.</text>
</comment>
<sequence length="235" mass="25187">MAGTAAAASKKSAAAARPKKSGSGGGSVAKKAYLIAYNAASAVAWAAVLGRVAVVLAWRGAPFVPLVVDNFARITQTFAVMEILHAITGVVPAQIFTTLLQVASRLILVWGIALPFPELSTSPWYSSMLLAWSTTEVVRYSYFVFKQVDAVPSWLNWMRYSGFLVLYPVGISSEVAMMLKAVAGPAASLSEWYPLALIAVLLAYIPSSFVLYTHMLKQRRKNVGGGASAALKKRQ</sequence>
<keyword evidence="8 14" id="KW-1133">Transmembrane helix</keyword>
<reference evidence="16" key="1">
    <citation type="journal article" date="2023" name="Mol. Phylogenet. Evol.">
        <title>Genome-scale phylogeny and comparative genomics of the fungal order Sordariales.</title>
        <authorList>
            <person name="Hensen N."/>
            <person name="Bonometti L."/>
            <person name="Westerberg I."/>
            <person name="Brannstrom I.O."/>
            <person name="Guillou S."/>
            <person name="Cros-Aarteil S."/>
            <person name="Calhoun S."/>
            <person name="Haridas S."/>
            <person name="Kuo A."/>
            <person name="Mondo S."/>
            <person name="Pangilinan J."/>
            <person name="Riley R."/>
            <person name="LaButti K."/>
            <person name="Andreopoulos B."/>
            <person name="Lipzen A."/>
            <person name="Chen C."/>
            <person name="Yan M."/>
            <person name="Daum C."/>
            <person name="Ng V."/>
            <person name="Clum A."/>
            <person name="Steindorff A."/>
            <person name="Ohm R.A."/>
            <person name="Martin F."/>
            <person name="Silar P."/>
            <person name="Natvig D.O."/>
            <person name="Lalanne C."/>
            <person name="Gautier V."/>
            <person name="Ament-Velasquez S.L."/>
            <person name="Kruys A."/>
            <person name="Hutchinson M.I."/>
            <person name="Powell A.J."/>
            <person name="Barry K."/>
            <person name="Miller A.N."/>
            <person name="Grigoriev I.V."/>
            <person name="Debuchy R."/>
            <person name="Gladieux P."/>
            <person name="Hiltunen Thoren M."/>
            <person name="Johannesson H."/>
        </authorList>
    </citation>
    <scope>NUCLEOTIDE SEQUENCE</scope>
    <source>
        <strain evidence="16">CBS 958.72</strain>
    </source>
</reference>
<evidence type="ECO:0000256" key="11">
    <source>
        <dbReference type="ARBA" id="ARBA00023160"/>
    </source>
</evidence>
<comment type="function">
    <text evidence="14">Catalyzes the third of the four reactions of the long-chain fatty acids elongation cycle. This endoplasmic reticulum-bound enzymatic process, allows the addition of two carbons to the chain of long- and very long-chain fatty acids/VLCFAs per cycle. This enzyme catalyzes the dehydration of the 3-hydroxyacyl-CoA intermediate into trans-2,3-enoyl-CoA, within each cycle of fatty acid elongation. Thereby, it participates to the production of VLCFAs of different chain lengths that are involved in multiple biological processes as precursors of membrane lipids and lipid mediators.</text>
</comment>
<dbReference type="InterPro" id="IPR007482">
    <property type="entry name" value="Tyr_Pase-like_PTPLA"/>
</dbReference>
<dbReference type="GO" id="GO:0030148">
    <property type="term" value="P:sphingolipid biosynthetic process"/>
    <property type="evidence" value="ECO:0007669"/>
    <property type="project" value="TreeGrafter"/>
</dbReference>
<evidence type="ECO:0000256" key="9">
    <source>
        <dbReference type="ARBA" id="ARBA00023098"/>
    </source>
</evidence>
<feature type="region of interest" description="Disordered" evidence="15">
    <location>
        <begin position="1"/>
        <end position="27"/>
    </location>
</feature>
<keyword evidence="12 14" id="KW-0456">Lyase</keyword>
<keyword evidence="17" id="KW-1185">Reference proteome</keyword>
<evidence type="ECO:0000256" key="15">
    <source>
        <dbReference type="SAM" id="MobiDB-lite"/>
    </source>
</evidence>
<comment type="caution">
    <text evidence="16">The sequence shown here is derived from an EMBL/GenBank/DDBJ whole genome shotgun (WGS) entry which is preliminary data.</text>
</comment>
<keyword evidence="5 14" id="KW-0444">Lipid biosynthesis</keyword>
<evidence type="ECO:0000256" key="6">
    <source>
        <dbReference type="ARBA" id="ARBA00022692"/>
    </source>
</evidence>
<dbReference type="AlphaFoldDB" id="A0AAE0NDZ0"/>
<comment type="subcellular location">
    <subcellularLocation>
        <location evidence="14">Endoplasmic reticulum membrane</location>
        <topology evidence="14">Multi-pass membrane protein</topology>
    </subcellularLocation>
    <subcellularLocation>
        <location evidence="1">Membrane</location>
        <topology evidence="1">Multi-pass membrane protein</topology>
    </subcellularLocation>
</comment>
<dbReference type="EMBL" id="JAULSN010000002">
    <property type="protein sequence ID" value="KAK3379738.1"/>
    <property type="molecule type" value="Genomic_DNA"/>
</dbReference>
<organism evidence="16 17">
    <name type="scientific">Lasiosphaeria ovina</name>
    <dbReference type="NCBI Taxonomy" id="92902"/>
    <lineage>
        <taxon>Eukaryota</taxon>
        <taxon>Fungi</taxon>
        <taxon>Dikarya</taxon>
        <taxon>Ascomycota</taxon>
        <taxon>Pezizomycotina</taxon>
        <taxon>Sordariomycetes</taxon>
        <taxon>Sordariomycetidae</taxon>
        <taxon>Sordariales</taxon>
        <taxon>Lasiosphaeriaceae</taxon>
        <taxon>Lasiosphaeria</taxon>
    </lineage>
</organism>
<evidence type="ECO:0000256" key="7">
    <source>
        <dbReference type="ARBA" id="ARBA00022832"/>
    </source>
</evidence>
<accession>A0AAE0NDZ0</accession>
<name>A0AAE0NDZ0_9PEZI</name>
<comment type="caution">
    <text evidence="14">Lacks conserved residue(s) required for the propagation of feature annotation.</text>
</comment>
<feature type="transmembrane region" description="Helical" evidence="14">
    <location>
        <begin position="192"/>
        <end position="212"/>
    </location>
</feature>
<evidence type="ECO:0000313" key="17">
    <source>
        <dbReference type="Proteomes" id="UP001287356"/>
    </source>
</evidence>
<feature type="transmembrane region" description="Helical" evidence="14">
    <location>
        <begin position="79"/>
        <end position="104"/>
    </location>
</feature>
<dbReference type="GO" id="GO:0005789">
    <property type="term" value="C:endoplasmic reticulum membrane"/>
    <property type="evidence" value="ECO:0007669"/>
    <property type="project" value="UniProtKB-SubCell"/>
</dbReference>
<dbReference type="EC" id="4.2.1.134" evidence="4 14"/>
<evidence type="ECO:0000313" key="16">
    <source>
        <dbReference type="EMBL" id="KAK3379738.1"/>
    </source>
</evidence>
<protein>
    <recommendedName>
        <fullName evidence="4 14">Very-long-chain (3R)-3-hydroxyacyl-CoA dehydratase</fullName>
        <ecNumber evidence="4 14">4.2.1.134</ecNumber>
    </recommendedName>
</protein>
<evidence type="ECO:0000256" key="13">
    <source>
        <dbReference type="ARBA" id="ARBA00036671"/>
    </source>
</evidence>
<evidence type="ECO:0000256" key="12">
    <source>
        <dbReference type="ARBA" id="ARBA00023239"/>
    </source>
</evidence>
<feature type="compositionally biased region" description="Low complexity" evidence="15">
    <location>
        <begin position="1"/>
        <end position="16"/>
    </location>
</feature>
<comment type="catalytic activity">
    <reaction evidence="13 14">
        <text>a very-long-chain (3R)-3-hydroxyacyl-CoA = a very-long-chain (2E)-enoyl-CoA + H2O</text>
        <dbReference type="Rhea" id="RHEA:45812"/>
        <dbReference type="ChEBI" id="CHEBI:15377"/>
        <dbReference type="ChEBI" id="CHEBI:83728"/>
        <dbReference type="ChEBI" id="CHEBI:85440"/>
        <dbReference type="EC" id="4.2.1.134"/>
    </reaction>
</comment>
<evidence type="ECO:0000256" key="8">
    <source>
        <dbReference type="ARBA" id="ARBA00022989"/>
    </source>
</evidence>
<keyword evidence="10 14" id="KW-0472">Membrane</keyword>
<evidence type="ECO:0000256" key="10">
    <source>
        <dbReference type="ARBA" id="ARBA00023136"/>
    </source>
</evidence>
<comment type="pathway">
    <text evidence="2 14">Lipid metabolism; fatty acid biosynthesis.</text>
</comment>
<keyword evidence="11 14" id="KW-0275">Fatty acid biosynthesis</keyword>
<dbReference type="Proteomes" id="UP001287356">
    <property type="component" value="Unassembled WGS sequence"/>
</dbReference>
<dbReference type="PANTHER" id="PTHR11035:SF3">
    <property type="entry name" value="VERY-LONG-CHAIN (3R)-3-HYDROXYACYL-COA DEHYDRATASE"/>
    <property type="match status" value="1"/>
</dbReference>
<keyword evidence="14" id="KW-0256">Endoplasmic reticulum</keyword>
<evidence type="ECO:0000256" key="2">
    <source>
        <dbReference type="ARBA" id="ARBA00005194"/>
    </source>
</evidence>
<reference evidence="16" key="2">
    <citation type="submission" date="2023-06" db="EMBL/GenBank/DDBJ databases">
        <authorList>
            <consortium name="Lawrence Berkeley National Laboratory"/>
            <person name="Haridas S."/>
            <person name="Hensen N."/>
            <person name="Bonometti L."/>
            <person name="Westerberg I."/>
            <person name="Brannstrom I.O."/>
            <person name="Guillou S."/>
            <person name="Cros-Aarteil S."/>
            <person name="Calhoun S."/>
            <person name="Kuo A."/>
            <person name="Mondo S."/>
            <person name="Pangilinan J."/>
            <person name="Riley R."/>
            <person name="Labutti K."/>
            <person name="Andreopoulos B."/>
            <person name="Lipzen A."/>
            <person name="Chen C."/>
            <person name="Yanf M."/>
            <person name="Daum C."/>
            <person name="Ng V."/>
            <person name="Clum A."/>
            <person name="Steindorff A."/>
            <person name="Ohm R."/>
            <person name="Martin F."/>
            <person name="Silar P."/>
            <person name="Natvig D."/>
            <person name="Lalanne C."/>
            <person name="Gautier V."/>
            <person name="Ament-Velasquez S.L."/>
            <person name="Kruys A."/>
            <person name="Hutchinson M.I."/>
            <person name="Powell A.J."/>
            <person name="Barry K."/>
            <person name="Miller A.N."/>
            <person name="Grigoriev I.V."/>
            <person name="Debuchy R."/>
            <person name="Gladieux P."/>
            <person name="Thoren M.H."/>
            <person name="Johannesson H."/>
        </authorList>
    </citation>
    <scope>NUCLEOTIDE SEQUENCE</scope>
    <source>
        <strain evidence="16">CBS 958.72</strain>
    </source>
</reference>
<feature type="transmembrane region" description="Helical" evidence="14">
    <location>
        <begin position="35"/>
        <end position="58"/>
    </location>
</feature>
<dbReference type="GO" id="GO:0102158">
    <property type="term" value="F:very-long-chain (3R)-3-hydroxyacyl-CoA dehydratase activity"/>
    <property type="evidence" value="ECO:0007669"/>
    <property type="project" value="UniProtKB-EC"/>
</dbReference>
<keyword evidence="9 14" id="KW-0443">Lipid metabolism</keyword>
<feature type="transmembrane region" description="Helical" evidence="14">
    <location>
        <begin position="157"/>
        <end position="180"/>
    </location>
</feature>
<dbReference type="Pfam" id="PF04387">
    <property type="entry name" value="PTPLA"/>
    <property type="match status" value="1"/>
</dbReference>
<dbReference type="PANTHER" id="PTHR11035">
    <property type="entry name" value="VERY-LONG-CHAIN (3R)-3-HYDROXYACYL-COA DEHYDRATASE"/>
    <property type="match status" value="1"/>
</dbReference>
<keyword evidence="7 14" id="KW-0276">Fatty acid metabolism</keyword>